<reference evidence="12" key="1">
    <citation type="journal article" date="2020" name="Stud. Mycol.">
        <title>101 Dothideomycetes genomes: a test case for predicting lifestyles and emergence of pathogens.</title>
        <authorList>
            <person name="Haridas S."/>
            <person name="Albert R."/>
            <person name="Binder M."/>
            <person name="Bloem J."/>
            <person name="Labutti K."/>
            <person name="Salamov A."/>
            <person name="Andreopoulos B."/>
            <person name="Baker S."/>
            <person name="Barry K."/>
            <person name="Bills G."/>
            <person name="Bluhm B."/>
            <person name="Cannon C."/>
            <person name="Castanera R."/>
            <person name="Culley D."/>
            <person name="Daum C."/>
            <person name="Ezra D."/>
            <person name="Gonzalez J."/>
            <person name="Henrissat B."/>
            <person name="Kuo A."/>
            <person name="Liang C."/>
            <person name="Lipzen A."/>
            <person name="Lutzoni F."/>
            <person name="Magnuson J."/>
            <person name="Mondo S."/>
            <person name="Nolan M."/>
            <person name="Ohm R."/>
            <person name="Pangilinan J."/>
            <person name="Park H.-J."/>
            <person name="Ramirez L."/>
            <person name="Alfaro M."/>
            <person name="Sun H."/>
            <person name="Tritt A."/>
            <person name="Yoshinaga Y."/>
            <person name="Zwiers L.-H."/>
            <person name="Turgeon B."/>
            <person name="Goodwin S."/>
            <person name="Spatafora J."/>
            <person name="Crous P."/>
            <person name="Grigoriev I."/>
        </authorList>
    </citation>
    <scope>NUCLEOTIDE SEQUENCE</scope>
    <source>
        <strain evidence="12">CBS 262.69</strain>
    </source>
</reference>
<dbReference type="InterPro" id="IPR009057">
    <property type="entry name" value="Homeodomain-like_sf"/>
</dbReference>
<proteinExistence type="inferred from homology"/>
<evidence type="ECO:0000259" key="11">
    <source>
        <dbReference type="PROSITE" id="PS51204"/>
    </source>
</evidence>
<accession>A0A6G1IBU3</accession>
<evidence type="ECO:0000313" key="13">
    <source>
        <dbReference type="Proteomes" id="UP000799640"/>
    </source>
</evidence>
<comment type="subcellular location">
    <subcellularLocation>
        <location evidence="1">Nucleus</location>
    </subcellularLocation>
</comment>
<feature type="compositionally biased region" description="Polar residues" evidence="9">
    <location>
        <begin position="1405"/>
        <end position="1434"/>
    </location>
</feature>
<feature type="region of interest" description="Disordered" evidence="9">
    <location>
        <begin position="1299"/>
        <end position="1323"/>
    </location>
</feature>
<protein>
    <recommendedName>
        <fullName evidence="8">Vacuolar import and degradation protein 21</fullName>
    </recommendedName>
</protein>
<dbReference type="PANTHER" id="PTHR46459">
    <property type="entry name" value="E1A-BINDING PROTEIN P400-RELATED"/>
    <property type="match status" value="1"/>
</dbReference>
<feature type="region of interest" description="Disordered" evidence="9">
    <location>
        <begin position="1015"/>
        <end position="1055"/>
    </location>
</feature>
<feature type="compositionally biased region" description="Polar residues" evidence="9">
    <location>
        <begin position="510"/>
        <end position="525"/>
    </location>
</feature>
<dbReference type="GO" id="GO:0003682">
    <property type="term" value="F:chromatin binding"/>
    <property type="evidence" value="ECO:0007669"/>
    <property type="project" value="TreeGrafter"/>
</dbReference>
<feature type="region of interest" description="Disordered" evidence="9">
    <location>
        <begin position="494"/>
        <end position="559"/>
    </location>
</feature>
<feature type="domain" description="HSA" evidence="11">
    <location>
        <begin position="662"/>
        <end position="735"/>
    </location>
</feature>
<keyword evidence="13" id="KW-1185">Reference proteome</keyword>
<keyword evidence="5" id="KW-0234">DNA repair</keyword>
<feature type="region of interest" description="Disordered" evidence="9">
    <location>
        <begin position="402"/>
        <end position="449"/>
    </location>
</feature>
<dbReference type="CDD" id="cd00167">
    <property type="entry name" value="SANT"/>
    <property type="match status" value="1"/>
</dbReference>
<name>A0A6G1IBU3_9PEZI</name>
<dbReference type="GO" id="GO:0005634">
    <property type="term" value="C:nucleus"/>
    <property type="evidence" value="ECO:0007669"/>
    <property type="project" value="UniProtKB-SubCell"/>
</dbReference>
<feature type="compositionally biased region" description="Polar residues" evidence="9">
    <location>
        <begin position="417"/>
        <end position="429"/>
    </location>
</feature>
<feature type="region of interest" description="Disordered" evidence="9">
    <location>
        <begin position="176"/>
        <end position="322"/>
    </location>
</feature>
<feature type="domain" description="Myb-like" evidence="10">
    <location>
        <begin position="935"/>
        <end position="992"/>
    </location>
</feature>
<feature type="compositionally biased region" description="Low complexity" evidence="9">
    <location>
        <begin position="134"/>
        <end position="162"/>
    </location>
</feature>
<dbReference type="EMBL" id="ML996687">
    <property type="protein sequence ID" value="KAF2405539.1"/>
    <property type="molecule type" value="Genomic_DNA"/>
</dbReference>
<dbReference type="GO" id="GO:0006325">
    <property type="term" value="P:chromatin organization"/>
    <property type="evidence" value="ECO:0007669"/>
    <property type="project" value="UniProtKB-KW"/>
</dbReference>
<dbReference type="SUPFAM" id="SSF46689">
    <property type="entry name" value="Homeodomain-like"/>
    <property type="match status" value="1"/>
</dbReference>
<comment type="function">
    <text evidence="7">Component of the NuA4 histone acetyltransferase complex which is involved in transcriptional activation of selected genes principally by acetylation of nucleosomal histone H4 and H2A. The NuA4 complex is also involved in DNA repair.</text>
</comment>
<feature type="compositionally biased region" description="Polar residues" evidence="9">
    <location>
        <begin position="1176"/>
        <end position="1195"/>
    </location>
</feature>
<feature type="compositionally biased region" description="Polar residues" evidence="9">
    <location>
        <begin position="105"/>
        <end position="116"/>
    </location>
</feature>
<evidence type="ECO:0000256" key="9">
    <source>
        <dbReference type="SAM" id="MobiDB-lite"/>
    </source>
</evidence>
<comment type="similarity">
    <text evidence="2">Belongs to the EAF1 family.</text>
</comment>
<feature type="compositionally biased region" description="Polar residues" evidence="9">
    <location>
        <begin position="1299"/>
        <end position="1310"/>
    </location>
</feature>
<feature type="compositionally biased region" description="Basic and acidic residues" evidence="9">
    <location>
        <begin position="232"/>
        <end position="257"/>
    </location>
</feature>
<feature type="compositionally biased region" description="Polar residues" evidence="9">
    <location>
        <begin position="1462"/>
        <end position="1487"/>
    </location>
</feature>
<dbReference type="PROSITE" id="PS51204">
    <property type="entry name" value="HSA"/>
    <property type="match status" value="1"/>
</dbReference>
<dbReference type="PANTHER" id="PTHR46459:SF1">
    <property type="entry name" value="E1A-BINDING PROTEIN P400"/>
    <property type="match status" value="1"/>
</dbReference>
<dbReference type="Proteomes" id="UP000799640">
    <property type="component" value="Unassembled WGS sequence"/>
</dbReference>
<dbReference type="Pfam" id="PF13921">
    <property type="entry name" value="Myb_DNA-bind_6"/>
    <property type="match status" value="1"/>
</dbReference>
<dbReference type="Gene3D" id="1.10.10.60">
    <property type="entry name" value="Homeodomain-like"/>
    <property type="match status" value="1"/>
</dbReference>
<feature type="region of interest" description="Disordered" evidence="9">
    <location>
        <begin position="1148"/>
        <end position="1195"/>
    </location>
</feature>
<organism evidence="12 13">
    <name type="scientific">Trichodelitschia bisporula</name>
    <dbReference type="NCBI Taxonomy" id="703511"/>
    <lineage>
        <taxon>Eukaryota</taxon>
        <taxon>Fungi</taxon>
        <taxon>Dikarya</taxon>
        <taxon>Ascomycota</taxon>
        <taxon>Pezizomycotina</taxon>
        <taxon>Dothideomycetes</taxon>
        <taxon>Dothideomycetes incertae sedis</taxon>
        <taxon>Phaeotrichales</taxon>
        <taxon>Phaeotrichaceae</taxon>
        <taxon>Trichodelitschia</taxon>
    </lineage>
</organism>
<sequence>MSLKSVRDAALDAKQNEIAACGRAHGRKLRALYSITKIVGGATNAPPIVWDVLASPHEQAFLDANDLLQGRRFREETLADPFHHVASRAAPSERALRAPSPVQVAVQSPSPLSPVSNGVDVSRSPDRKPSTAHPQPSEQSQPPSIIQQPTTQTPPRSPHPTSLIDRQLTDAEIPQDAVERQPEPSVGNASRDAPGSDPTTAPPGDAPELPVPDVSDEPAAPVQQPARVLHLPPKEEVEKKIREERGAEAARSRRNQDEALVISVPAPLADAGSSPSSTTGAYSTCTPKLTHHSPDTSPDAEYSPGDRSSLRGVGVDEEAIEAGKAQRNLHSLANGLPADVLVHDAATPEAQLRFEEEQASKRPELANGQVNGIADQVADQASGDGMEDVQYHAISKLKSQTPVKARGELQSEGVAPSLTTPASKSSNVHVDQRIEDSSRTSSKSIAAIPAALPTPSIRTPVSHRDAPIAFRPDIQMEDTPLTAVQQHRYRDELATPSHTTSNAERGLDSAIQSTPTSEASENPRLSTGMRPPAAPAPEPAAPAATMRDKSEEKGDKSRLPMVVFTKKEKTLPALRNLPDEARGYLALKGAADDPEKDYLRPLFIHQAFLPPRARPLPELIKNANKTLSTANIFAVNREELDYRILRRIYQLQNANRWAFRQMAKFPDPLPPVCHLDHLLSEMKWMRTDFREEGKWKTAAARRLAVACALYVSSPEEQRQNMRVKIAPVVPRVYEEQEGTPELVEVDTPSPGSPLDVDVACGFADTIAPAALFSLSSDEVIFHLEDTPMADNILRELPLYESKPTPTPPYPAIVEAAKTALTPVSKLISGKLIPKLSVPKRKRSRYDFDDSEEDEEVQLPKRPTSSRRSNSEVSLFLSPARRSSRHTELLPEKNDIALFQPLNRHLRERIHATSAFRPPSEFIMPSVSFFESRIPSQWTWDEDQRLRACVKKYSYNWSMISMELQAYSQPSMLVAAQERRTPWECFERWYQLEGLPNDMEKTSYFRTYRSRIEAANRSVAAQQQTPSQPQPQPGPPNQLQTGRRRTTQPFRVERRRESRYISMVDAIRKLARKRETTLHRQQEAAKAAALRKQHTENNPQRPSTIHTPLEFSRMKHERELKIQERHEIYRQQMLAQQQRNAALVRGQVPGQQTQHQGAGGPVVRNGIPNGVPGPTGANPQFANGQQGGTPLSRNGSHSIMQNGMSAGAMGGMGVSLPQAQMQAIQNQRMVPHANGDNLRMLAHQRTLAANQQQLQMQQHGNPSNNLAAAHFAPANGVIPNQQQMLHALNASRVNGTVTNGVAASGNASTSPRGPPPGQPGFGQQNMHANQVFLQQQQQLIQSQFPHLAPEQVSKIARERLQSHVARLSQSALNAAAGSPSNGMGGAHLNPSAYQANSMMTVGGNGTHSQSPQQYPQPLHRTVQQQARMSSGSPGLSNVRPVGAGAGSGSRSATPQGHGGPGTPVQTQAQMVMQNGQQPHQRQGSSSGNAGDGMMGLNGQQDGPRVSGVQVGRN</sequence>
<evidence type="ECO:0000256" key="2">
    <source>
        <dbReference type="ARBA" id="ARBA00008913"/>
    </source>
</evidence>
<evidence type="ECO:0000313" key="12">
    <source>
        <dbReference type="EMBL" id="KAF2405539.1"/>
    </source>
</evidence>
<feature type="compositionally biased region" description="Polar residues" evidence="9">
    <location>
        <begin position="1095"/>
        <end position="1105"/>
    </location>
</feature>
<dbReference type="Pfam" id="PF07529">
    <property type="entry name" value="HSA"/>
    <property type="match status" value="1"/>
</dbReference>
<evidence type="ECO:0000256" key="7">
    <source>
        <dbReference type="ARBA" id="ARBA00025178"/>
    </source>
</evidence>
<feature type="region of interest" description="Disordered" evidence="9">
    <location>
        <begin position="89"/>
        <end position="163"/>
    </location>
</feature>
<evidence type="ECO:0000256" key="5">
    <source>
        <dbReference type="ARBA" id="ARBA00023204"/>
    </source>
</evidence>
<evidence type="ECO:0000256" key="8">
    <source>
        <dbReference type="ARBA" id="ARBA00029670"/>
    </source>
</evidence>
<feature type="compositionally biased region" description="Basic and acidic residues" evidence="9">
    <location>
        <begin position="546"/>
        <end position="558"/>
    </location>
</feature>
<gene>
    <name evidence="12" type="ORF">EJ06DRAFT_29412</name>
</gene>
<evidence type="ECO:0000259" key="10">
    <source>
        <dbReference type="PROSITE" id="PS50090"/>
    </source>
</evidence>
<evidence type="ECO:0000256" key="1">
    <source>
        <dbReference type="ARBA" id="ARBA00004123"/>
    </source>
</evidence>
<dbReference type="SMART" id="SM00717">
    <property type="entry name" value="SANT"/>
    <property type="match status" value="1"/>
</dbReference>
<evidence type="ECO:0000256" key="4">
    <source>
        <dbReference type="ARBA" id="ARBA00022853"/>
    </source>
</evidence>
<feature type="compositionally biased region" description="Polar residues" evidence="9">
    <location>
        <begin position="273"/>
        <end position="287"/>
    </location>
</feature>
<feature type="compositionally biased region" description="Basic and acidic residues" evidence="9">
    <location>
        <begin position="1073"/>
        <end position="1082"/>
    </location>
</feature>
<keyword evidence="6" id="KW-0539">Nucleus</keyword>
<feature type="region of interest" description="Disordered" evidence="9">
    <location>
        <begin position="1398"/>
        <end position="1512"/>
    </location>
</feature>
<evidence type="ECO:0000256" key="6">
    <source>
        <dbReference type="ARBA" id="ARBA00023242"/>
    </source>
</evidence>
<feature type="region of interest" description="Disordered" evidence="9">
    <location>
        <begin position="842"/>
        <end position="886"/>
    </location>
</feature>
<dbReference type="PROSITE" id="PS50090">
    <property type="entry name" value="MYB_LIKE"/>
    <property type="match status" value="1"/>
</dbReference>
<dbReference type="GO" id="GO:0035267">
    <property type="term" value="C:NuA4 histone acetyltransferase complex"/>
    <property type="evidence" value="ECO:0007669"/>
    <property type="project" value="TreeGrafter"/>
</dbReference>
<feature type="region of interest" description="Disordered" evidence="9">
    <location>
        <begin position="1073"/>
        <end position="1105"/>
    </location>
</feature>
<evidence type="ECO:0000256" key="3">
    <source>
        <dbReference type="ARBA" id="ARBA00022763"/>
    </source>
</evidence>
<dbReference type="GO" id="GO:0006281">
    <property type="term" value="P:DNA repair"/>
    <property type="evidence" value="ECO:0007669"/>
    <property type="project" value="UniProtKB-KW"/>
</dbReference>
<keyword evidence="3" id="KW-0227">DNA damage</keyword>
<dbReference type="InterPro" id="IPR001005">
    <property type="entry name" value="SANT/Myb"/>
</dbReference>
<dbReference type="InterPro" id="IPR014012">
    <property type="entry name" value="HSA_dom"/>
</dbReference>
<feature type="compositionally biased region" description="Basic and acidic residues" evidence="9">
    <location>
        <begin position="353"/>
        <end position="364"/>
    </location>
</feature>
<feature type="region of interest" description="Disordered" evidence="9">
    <location>
        <begin position="353"/>
        <end position="374"/>
    </location>
</feature>
<dbReference type="OrthoDB" id="5364245at2759"/>
<keyword evidence="4" id="KW-0156">Chromatin regulator</keyword>